<gene>
    <name evidence="8" type="ORF">PTSG_07762</name>
</gene>
<evidence type="ECO:0000256" key="4">
    <source>
        <dbReference type="ARBA" id="ARBA00022989"/>
    </source>
</evidence>
<accession>F2UG95</accession>
<dbReference type="InterPro" id="IPR018939">
    <property type="entry name" value="Autophagy-rel_prot_27"/>
</dbReference>
<dbReference type="GeneID" id="16072126"/>
<dbReference type="AlphaFoldDB" id="F2UG95"/>
<keyword evidence="5 7" id="KW-0472">Membrane</keyword>
<dbReference type="PANTHER" id="PTHR15071">
    <property type="entry name" value="MANNOSE-6-PHOSPHATE RECEPTOR FAMILY MEMBER"/>
    <property type="match status" value="1"/>
</dbReference>
<evidence type="ECO:0000256" key="7">
    <source>
        <dbReference type="SAM" id="Phobius"/>
    </source>
</evidence>
<evidence type="ECO:0000313" key="9">
    <source>
        <dbReference type="Proteomes" id="UP000007799"/>
    </source>
</evidence>
<dbReference type="Proteomes" id="UP000007799">
    <property type="component" value="Unassembled WGS sequence"/>
</dbReference>
<reference evidence="8" key="1">
    <citation type="submission" date="2009-08" db="EMBL/GenBank/DDBJ databases">
        <title>Annotation of Salpingoeca rosetta.</title>
        <authorList>
            <consortium name="The Broad Institute Genome Sequencing Platform"/>
            <person name="Russ C."/>
            <person name="Cuomo C."/>
            <person name="Burger G."/>
            <person name="Gray M.W."/>
            <person name="Holland P.W.H."/>
            <person name="King N."/>
            <person name="Lang F.B.F."/>
            <person name="Roger A.J."/>
            <person name="Ruiz-Trillo I."/>
            <person name="Young S.K."/>
            <person name="Zeng Q."/>
            <person name="Gargeya S."/>
            <person name="Alvarado L."/>
            <person name="Berlin A."/>
            <person name="Chapman S.B."/>
            <person name="Chen Z."/>
            <person name="Freedman E."/>
            <person name="Gellesch M."/>
            <person name="Goldberg J."/>
            <person name="Griggs A."/>
            <person name="Gujja S."/>
            <person name="Heilman E."/>
            <person name="Heiman D."/>
            <person name="Howarth C."/>
            <person name="Mehta T."/>
            <person name="Neiman D."/>
            <person name="Pearson M."/>
            <person name="Roberts A."/>
            <person name="Saif S."/>
            <person name="Shea T."/>
            <person name="Shenoy N."/>
            <person name="Sisk P."/>
            <person name="Stolte C."/>
            <person name="Sykes S."/>
            <person name="White J."/>
            <person name="Yandava C."/>
            <person name="Haas B."/>
            <person name="Nusbaum C."/>
            <person name="Birren B."/>
        </authorList>
    </citation>
    <scope>NUCLEOTIDE SEQUENCE [LARGE SCALE GENOMIC DNA]</scope>
    <source>
        <strain evidence="8">ATCC 50818</strain>
    </source>
</reference>
<dbReference type="EMBL" id="GL832973">
    <property type="protein sequence ID" value="EGD75645.1"/>
    <property type="molecule type" value="Genomic_DNA"/>
</dbReference>
<feature type="compositionally biased region" description="Basic residues" evidence="6">
    <location>
        <begin position="29"/>
        <end position="39"/>
    </location>
</feature>
<dbReference type="OMA" id="WIEASPG"/>
<dbReference type="PANTHER" id="PTHR15071:SF0">
    <property type="entry name" value="MANNOSE 6-PHOSPHATE RECEPTOR-LIKE PROTEIN 1"/>
    <property type="match status" value="1"/>
</dbReference>
<dbReference type="STRING" id="946362.F2UG95"/>
<evidence type="ECO:0000256" key="6">
    <source>
        <dbReference type="SAM" id="MobiDB-lite"/>
    </source>
</evidence>
<keyword evidence="4 7" id="KW-1133">Transmembrane helix</keyword>
<comment type="subcellular location">
    <subcellularLocation>
        <location evidence="1">Membrane</location>
        <topology evidence="1">Single-pass membrane protein</topology>
    </subcellularLocation>
</comment>
<feature type="region of interest" description="Disordered" evidence="6">
    <location>
        <begin position="1"/>
        <end position="39"/>
    </location>
</feature>
<evidence type="ECO:0000256" key="5">
    <source>
        <dbReference type="ARBA" id="ARBA00023136"/>
    </source>
</evidence>
<dbReference type="GO" id="GO:0005802">
    <property type="term" value="C:trans-Golgi network"/>
    <property type="evidence" value="ECO:0007669"/>
    <property type="project" value="TreeGrafter"/>
</dbReference>
<organism evidence="9">
    <name type="scientific">Salpingoeca rosetta (strain ATCC 50818 / BSB-021)</name>
    <dbReference type="NCBI Taxonomy" id="946362"/>
    <lineage>
        <taxon>Eukaryota</taxon>
        <taxon>Choanoflagellata</taxon>
        <taxon>Craspedida</taxon>
        <taxon>Salpingoecidae</taxon>
        <taxon>Salpingoeca</taxon>
    </lineage>
</organism>
<feature type="transmembrane region" description="Helical" evidence="7">
    <location>
        <begin position="236"/>
        <end position="258"/>
    </location>
</feature>
<proteinExistence type="predicted"/>
<evidence type="ECO:0000256" key="2">
    <source>
        <dbReference type="ARBA" id="ARBA00022692"/>
    </source>
</evidence>
<dbReference type="OrthoDB" id="29460at2759"/>
<evidence type="ECO:0008006" key="10">
    <source>
        <dbReference type="Google" id="ProtNLM"/>
    </source>
</evidence>
<dbReference type="KEGG" id="sre:PTSG_07762"/>
<keyword evidence="2 7" id="KW-0812">Transmembrane</keyword>
<dbReference type="RefSeq" id="XP_004991566.1">
    <property type="nucleotide sequence ID" value="XM_004991509.1"/>
</dbReference>
<dbReference type="InParanoid" id="F2UG95"/>
<protein>
    <recommendedName>
        <fullName evidence="10">Autophagy-related protein 27</fullName>
    </recommendedName>
</protein>
<dbReference type="Pfam" id="PF09451">
    <property type="entry name" value="ATG27"/>
    <property type="match status" value="1"/>
</dbReference>
<feature type="transmembrane region" description="Helical" evidence="7">
    <location>
        <begin position="48"/>
        <end position="66"/>
    </location>
</feature>
<evidence type="ECO:0000256" key="1">
    <source>
        <dbReference type="ARBA" id="ARBA00004167"/>
    </source>
</evidence>
<keyword evidence="3" id="KW-0732">Signal</keyword>
<evidence type="ECO:0000313" key="8">
    <source>
        <dbReference type="EMBL" id="EGD75645.1"/>
    </source>
</evidence>
<evidence type="ECO:0000256" key="3">
    <source>
        <dbReference type="ARBA" id="ARBA00022729"/>
    </source>
</evidence>
<keyword evidence="9" id="KW-1185">Reference proteome</keyword>
<sequence length="305" mass="32991">MRQAKSVAGGDNRDGTRYEQSFLSEKQQRRQHKDTHAHARQRHIMAKLLVIAGVLALLSATAVRAATVNCQPVNGNDLIRKCGKQYFDLASIKGADGKSLLTAKDTTNGYMYYVQFTNNGVPSKLPNCTLQDSSVLGAQVRLDGQGCYSLAKANLINWAYDNSTNDLTITATGGTNGRSMSIKAQCQFGAKYTNMQETGESGLTYNFNINMPSKHCTNSPPHGPSHNGKKKTDGGAIVLGVFFGVLLGYFVLGAVYLGGAQGRRGVEMIPNREFWASLPGLVQDGFYFTTAKLKGTASRGNYAQI</sequence>
<dbReference type="GO" id="GO:0000139">
    <property type="term" value="C:Golgi membrane"/>
    <property type="evidence" value="ECO:0007669"/>
    <property type="project" value="UniProtKB-SubCell"/>
</dbReference>
<name>F2UG95_SALR5</name>